<keyword evidence="5" id="KW-1185">Reference proteome</keyword>
<organism evidence="4 5">
    <name type="scientific">Microseira wollei NIES-4236</name>
    <dbReference type="NCBI Taxonomy" id="2530354"/>
    <lineage>
        <taxon>Bacteria</taxon>
        <taxon>Bacillati</taxon>
        <taxon>Cyanobacteriota</taxon>
        <taxon>Cyanophyceae</taxon>
        <taxon>Oscillatoriophycideae</taxon>
        <taxon>Aerosakkonematales</taxon>
        <taxon>Aerosakkonemataceae</taxon>
        <taxon>Microseira</taxon>
    </lineage>
</organism>
<dbReference type="Proteomes" id="UP001050975">
    <property type="component" value="Unassembled WGS sequence"/>
</dbReference>
<feature type="domain" description="HTH tetR-type" evidence="3">
    <location>
        <begin position="8"/>
        <end position="68"/>
    </location>
</feature>
<dbReference type="PANTHER" id="PTHR43479:SF11">
    <property type="entry name" value="ACREF_ENVCD OPERON REPRESSOR-RELATED"/>
    <property type="match status" value="1"/>
</dbReference>
<dbReference type="InterPro" id="IPR023772">
    <property type="entry name" value="DNA-bd_HTH_TetR-type_CS"/>
</dbReference>
<dbReference type="EMBL" id="BLAY01000022">
    <property type="protein sequence ID" value="GET37091.1"/>
    <property type="molecule type" value="Genomic_DNA"/>
</dbReference>
<dbReference type="InterPro" id="IPR050624">
    <property type="entry name" value="HTH-type_Tx_Regulator"/>
</dbReference>
<dbReference type="PROSITE" id="PS01081">
    <property type="entry name" value="HTH_TETR_1"/>
    <property type="match status" value="1"/>
</dbReference>
<proteinExistence type="predicted"/>
<dbReference type="Pfam" id="PF00440">
    <property type="entry name" value="TetR_N"/>
    <property type="match status" value="1"/>
</dbReference>
<dbReference type="PRINTS" id="PR00455">
    <property type="entry name" value="HTHTETR"/>
</dbReference>
<sequence length="209" mass="24149">MPKIVDRDLYRKELLGKCFDLFASKGYASITMREIAQKLGVSTGTLYHYFPSKEAMFVQLFEERYRQTIASIAPELEKAKTLAERIEIVFDFVARNEEYFLKQLLLDIEFYQQQGREKMQKNKALQQLTERALAEFAKLLGIQDPKFVIYISSLIDGLVLARLYTDEIISWSEQGALLGKMITAYLEQQKDYADKTTISRKAQSLNSGE</sequence>
<evidence type="ECO:0000259" key="3">
    <source>
        <dbReference type="PROSITE" id="PS50977"/>
    </source>
</evidence>
<evidence type="ECO:0000313" key="5">
    <source>
        <dbReference type="Proteomes" id="UP001050975"/>
    </source>
</evidence>
<dbReference type="GO" id="GO:0003677">
    <property type="term" value="F:DNA binding"/>
    <property type="evidence" value="ECO:0007669"/>
    <property type="project" value="UniProtKB-UniRule"/>
</dbReference>
<keyword evidence="1 2" id="KW-0238">DNA-binding</keyword>
<gene>
    <name evidence="4" type="ORF">MiSe_18440</name>
</gene>
<name>A0AAV3X8X0_9CYAN</name>
<dbReference type="PROSITE" id="PS50977">
    <property type="entry name" value="HTH_TETR_2"/>
    <property type="match status" value="1"/>
</dbReference>
<protein>
    <submittedName>
        <fullName evidence="4">Transcriptional Regulator, TetR family protein</fullName>
    </submittedName>
</protein>
<evidence type="ECO:0000313" key="4">
    <source>
        <dbReference type="EMBL" id="GET37091.1"/>
    </source>
</evidence>
<dbReference type="RefSeq" id="WP_226577984.1">
    <property type="nucleotide sequence ID" value="NZ_BLAY01000022.1"/>
</dbReference>
<dbReference type="InterPro" id="IPR009057">
    <property type="entry name" value="Homeodomain-like_sf"/>
</dbReference>
<dbReference type="AlphaFoldDB" id="A0AAV3X8X0"/>
<reference evidence="4" key="1">
    <citation type="submission" date="2019-10" db="EMBL/GenBank/DDBJ databases">
        <title>Draft genome sequece of Microseira wollei NIES-4236.</title>
        <authorList>
            <person name="Yamaguchi H."/>
            <person name="Suzuki S."/>
            <person name="Kawachi M."/>
        </authorList>
    </citation>
    <scope>NUCLEOTIDE SEQUENCE</scope>
    <source>
        <strain evidence="4">NIES-4236</strain>
    </source>
</reference>
<dbReference type="PANTHER" id="PTHR43479">
    <property type="entry name" value="ACREF/ENVCD OPERON REPRESSOR-RELATED"/>
    <property type="match status" value="1"/>
</dbReference>
<evidence type="ECO:0000256" key="1">
    <source>
        <dbReference type="ARBA" id="ARBA00023125"/>
    </source>
</evidence>
<accession>A0AAV3X8X0</accession>
<dbReference type="Gene3D" id="1.10.357.10">
    <property type="entry name" value="Tetracycline Repressor, domain 2"/>
    <property type="match status" value="1"/>
</dbReference>
<dbReference type="InterPro" id="IPR001647">
    <property type="entry name" value="HTH_TetR"/>
</dbReference>
<evidence type="ECO:0000256" key="2">
    <source>
        <dbReference type="PROSITE-ProRule" id="PRU00335"/>
    </source>
</evidence>
<dbReference type="SUPFAM" id="SSF46689">
    <property type="entry name" value="Homeodomain-like"/>
    <property type="match status" value="1"/>
</dbReference>
<comment type="caution">
    <text evidence="4">The sequence shown here is derived from an EMBL/GenBank/DDBJ whole genome shotgun (WGS) entry which is preliminary data.</text>
</comment>
<feature type="DNA-binding region" description="H-T-H motif" evidence="2">
    <location>
        <begin position="31"/>
        <end position="50"/>
    </location>
</feature>